<proteinExistence type="predicted"/>
<protein>
    <recommendedName>
        <fullName evidence="1">Threonyl-tRNA synthetase editing domain-containing protein</fullName>
    </recommendedName>
</protein>
<dbReference type="Gene3D" id="3.50.80.10">
    <property type="entry name" value="D-tyrosyl-tRNA(Tyr) deacylase"/>
    <property type="match status" value="1"/>
</dbReference>
<dbReference type="GO" id="GO:0004829">
    <property type="term" value="F:threonine-tRNA ligase activity"/>
    <property type="evidence" value="ECO:0007669"/>
    <property type="project" value="InterPro"/>
</dbReference>
<dbReference type="Proteomes" id="UP000769766">
    <property type="component" value="Unassembled WGS sequence"/>
</dbReference>
<dbReference type="InterPro" id="IPR015011">
    <property type="entry name" value="Threonyl-tRNA_syn_edit_dom_arc"/>
</dbReference>
<evidence type="ECO:0000313" key="2">
    <source>
        <dbReference type="EMBL" id="MBI2878005.1"/>
    </source>
</evidence>
<dbReference type="AlphaFoldDB" id="A0A932G285"/>
<organism evidence="2 3">
    <name type="scientific">Tectimicrobiota bacterium</name>
    <dbReference type="NCBI Taxonomy" id="2528274"/>
    <lineage>
        <taxon>Bacteria</taxon>
        <taxon>Pseudomonadati</taxon>
        <taxon>Nitrospinota/Tectimicrobiota group</taxon>
        <taxon>Candidatus Tectimicrobiota</taxon>
    </lineage>
</organism>
<evidence type="ECO:0000313" key="3">
    <source>
        <dbReference type="Proteomes" id="UP000769766"/>
    </source>
</evidence>
<dbReference type="EMBL" id="JACPRF010000429">
    <property type="protein sequence ID" value="MBI2878005.1"/>
    <property type="molecule type" value="Genomic_DNA"/>
</dbReference>
<feature type="domain" description="Threonyl-tRNA synthetase editing" evidence="1">
    <location>
        <begin position="1"/>
        <end position="136"/>
    </location>
</feature>
<evidence type="ECO:0000259" key="1">
    <source>
        <dbReference type="Pfam" id="PF08915"/>
    </source>
</evidence>
<dbReference type="GO" id="GO:0005524">
    <property type="term" value="F:ATP binding"/>
    <property type="evidence" value="ECO:0007669"/>
    <property type="project" value="InterPro"/>
</dbReference>
<sequence>MRFLMLHVDSFGCRITEKGRSKVYEEFEDPETRVEEALIVLSSVEKGDERAPAVVAEKAVAEIEKLARQLKVSVVVLHPFAHLFGELSTPQVAIEVLQEAERQLQERGFSVRRTPFGWFNTLEVKAKGHPISRVARIVTPD</sequence>
<dbReference type="InterPro" id="IPR023509">
    <property type="entry name" value="DTD-like_sf"/>
</dbReference>
<accession>A0A932G285</accession>
<dbReference type="Pfam" id="PF08915">
    <property type="entry name" value="tRNA-Thr_ED"/>
    <property type="match status" value="1"/>
</dbReference>
<dbReference type="GO" id="GO:0005737">
    <property type="term" value="C:cytoplasm"/>
    <property type="evidence" value="ECO:0007669"/>
    <property type="project" value="InterPro"/>
</dbReference>
<dbReference type="GO" id="GO:0008270">
    <property type="term" value="F:zinc ion binding"/>
    <property type="evidence" value="ECO:0007669"/>
    <property type="project" value="InterPro"/>
</dbReference>
<name>A0A932G285_UNCTE</name>
<gene>
    <name evidence="2" type="ORF">HYY20_14100</name>
</gene>
<comment type="caution">
    <text evidence="2">The sequence shown here is derived from an EMBL/GenBank/DDBJ whole genome shotgun (WGS) entry which is preliminary data.</text>
</comment>
<reference evidence="2" key="1">
    <citation type="submission" date="2020-07" db="EMBL/GenBank/DDBJ databases">
        <title>Huge and variable diversity of episymbiotic CPR bacteria and DPANN archaea in groundwater ecosystems.</title>
        <authorList>
            <person name="He C.Y."/>
            <person name="Keren R."/>
            <person name="Whittaker M."/>
            <person name="Farag I.F."/>
            <person name="Doudna J."/>
            <person name="Cate J.H.D."/>
            <person name="Banfield J.F."/>
        </authorList>
    </citation>
    <scope>NUCLEOTIDE SEQUENCE</scope>
    <source>
        <strain evidence="2">NC_groundwater_672_Ag_B-0.1um_62_36</strain>
    </source>
</reference>